<comment type="similarity">
    <text evidence="1">Belongs to the UPF0065 (bug) family.</text>
</comment>
<evidence type="ECO:0000256" key="2">
    <source>
        <dbReference type="SAM" id="SignalP"/>
    </source>
</evidence>
<dbReference type="AlphaFoldDB" id="A0A6J4SU97"/>
<keyword evidence="2" id="KW-0732">Signal</keyword>
<accession>A0A6J4SU97</accession>
<dbReference type="Gene3D" id="3.40.190.10">
    <property type="entry name" value="Periplasmic binding protein-like II"/>
    <property type="match status" value="1"/>
</dbReference>
<evidence type="ECO:0000313" key="3">
    <source>
        <dbReference type="EMBL" id="CAA9505427.1"/>
    </source>
</evidence>
<dbReference type="InterPro" id="IPR006311">
    <property type="entry name" value="TAT_signal"/>
</dbReference>
<gene>
    <name evidence="3" type="ORF">AVDCRST_MAG44-969</name>
</gene>
<dbReference type="PIRSF" id="PIRSF017082">
    <property type="entry name" value="YflP"/>
    <property type="match status" value="1"/>
</dbReference>
<dbReference type="PANTHER" id="PTHR42928:SF5">
    <property type="entry name" value="BLR1237 PROTEIN"/>
    <property type="match status" value="1"/>
</dbReference>
<evidence type="ECO:0000256" key="1">
    <source>
        <dbReference type="ARBA" id="ARBA00006987"/>
    </source>
</evidence>
<dbReference type="InterPro" id="IPR005064">
    <property type="entry name" value="BUG"/>
</dbReference>
<reference evidence="3" key="1">
    <citation type="submission" date="2020-02" db="EMBL/GenBank/DDBJ databases">
        <authorList>
            <person name="Meier V. D."/>
        </authorList>
    </citation>
    <scope>NUCLEOTIDE SEQUENCE</scope>
    <source>
        <strain evidence="3">AVDCRST_MAG44</strain>
    </source>
</reference>
<feature type="chain" id="PRO_5027040943" evidence="2">
    <location>
        <begin position="28"/>
        <end position="333"/>
    </location>
</feature>
<sequence length="333" mass="34834">MPRLLRRSFLLTALPFAAAALPPPAAAQGQAAPGADWPARTVRIIAPFPPGGAADLLSRVLAEELTAPLRQSVVVENRTGAGGSVGTEAAVRSAPDGYTLLMASTGTHAINPALYQLSYDPVRDTTPVALVATVPSVLVVHPAVPAANLAELVALARSRPGQMSYGSGGTGSAQHLFMELLKQMAGVDIQHIPYRGTGPSMVDTVGGRLQMMFDTIPTALPHIRDGRVRAVAVTTARRHSALPDVPPAAESGVPGYEGVGWYGVAVPTGTPPAVVARLHRELAALLARPEVRAKLTAQGVDPEPGTPAEFAALIERDRTRWSRVVREGGIRVE</sequence>
<name>A0A6J4SU97_9SPHN</name>
<organism evidence="3">
    <name type="scientific">uncultured Sphingomonas sp</name>
    <dbReference type="NCBI Taxonomy" id="158754"/>
    <lineage>
        <taxon>Bacteria</taxon>
        <taxon>Pseudomonadati</taxon>
        <taxon>Pseudomonadota</taxon>
        <taxon>Alphaproteobacteria</taxon>
        <taxon>Sphingomonadales</taxon>
        <taxon>Sphingomonadaceae</taxon>
        <taxon>Sphingomonas</taxon>
        <taxon>environmental samples</taxon>
    </lineage>
</organism>
<dbReference type="InterPro" id="IPR042100">
    <property type="entry name" value="Bug_dom1"/>
</dbReference>
<dbReference type="CDD" id="cd13578">
    <property type="entry name" value="PBP2_Bug27"/>
    <property type="match status" value="1"/>
</dbReference>
<protein>
    <submittedName>
        <fullName evidence="3">BUG/TctC family periplasmic protein</fullName>
    </submittedName>
</protein>
<dbReference type="EMBL" id="CADCVY010000071">
    <property type="protein sequence ID" value="CAA9505427.1"/>
    <property type="molecule type" value="Genomic_DNA"/>
</dbReference>
<dbReference type="SUPFAM" id="SSF53850">
    <property type="entry name" value="Periplasmic binding protein-like II"/>
    <property type="match status" value="1"/>
</dbReference>
<feature type="signal peptide" evidence="2">
    <location>
        <begin position="1"/>
        <end position="27"/>
    </location>
</feature>
<dbReference type="Pfam" id="PF03401">
    <property type="entry name" value="TctC"/>
    <property type="match status" value="1"/>
</dbReference>
<dbReference type="Gene3D" id="3.40.190.150">
    <property type="entry name" value="Bordetella uptake gene, domain 1"/>
    <property type="match status" value="1"/>
</dbReference>
<dbReference type="PANTHER" id="PTHR42928">
    <property type="entry name" value="TRICARBOXYLATE-BINDING PROTEIN"/>
    <property type="match status" value="1"/>
</dbReference>
<proteinExistence type="inferred from homology"/>
<dbReference type="PROSITE" id="PS51318">
    <property type="entry name" value="TAT"/>
    <property type="match status" value="1"/>
</dbReference>